<dbReference type="EMBL" id="FNRV01000001">
    <property type="protein sequence ID" value="SED31961.1"/>
    <property type="molecule type" value="Genomic_DNA"/>
</dbReference>
<gene>
    <name evidence="1" type="ORF">SAMN05216205_4899</name>
</gene>
<organism evidence="1 2">
    <name type="scientific">Pseudomonas mohnii</name>
    <dbReference type="NCBI Taxonomy" id="395600"/>
    <lineage>
        <taxon>Bacteria</taxon>
        <taxon>Pseudomonadati</taxon>
        <taxon>Pseudomonadota</taxon>
        <taxon>Gammaproteobacteria</taxon>
        <taxon>Pseudomonadales</taxon>
        <taxon>Pseudomonadaceae</taxon>
        <taxon>Pseudomonas</taxon>
    </lineage>
</organism>
<proteinExistence type="predicted"/>
<sequence length="167" mass="18664">MSIRATASTLIVTALALVGDYSAIQPVGHAHASHEATHRHPKVRDLRQTIAELTKGWQELDSIYTEALRLAYDSNTFDDKRFLRNMELLSATRTLESSLKAAVVPTELSSDHLTLRRAIAKTRTRLAMLDSFYRQFFVVPEEFESAASPAGLRALADHTTRRLSELA</sequence>
<dbReference type="Proteomes" id="UP000199665">
    <property type="component" value="Unassembled WGS sequence"/>
</dbReference>
<protein>
    <submittedName>
        <fullName evidence="1">Uncharacterized protein</fullName>
    </submittedName>
</protein>
<evidence type="ECO:0000313" key="1">
    <source>
        <dbReference type="EMBL" id="SED31961.1"/>
    </source>
</evidence>
<comment type="caution">
    <text evidence="1">The sequence shown here is derived from an EMBL/GenBank/DDBJ whole genome shotgun (WGS) entry which is preliminary data.</text>
</comment>
<name>A0ABY0YC84_9PSED</name>
<evidence type="ECO:0000313" key="2">
    <source>
        <dbReference type="Proteomes" id="UP000199665"/>
    </source>
</evidence>
<dbReference type="RefSeq" id="WP_090467872.1">
    <property type="nucleotide sequence ID" value="NZ_FNRV01000001.1"/>
</dbReference>
<keyword evidence="2" id="KW-1185">Reference proteome</keyword>
<reference evidence="1 2" key="1">
    <citation type="submission" date="2016-10" db="EMBL/GenBank/DDBJ databases">
        <authorList>
            <person name="Varghese N."/>
            <person name="Submissions S."/>
        </authorList>
    </citation>
    <scope>NUCLEOTIDE SEQUENCE [LARGE SCALE GENOMIC DNA]</scope>
    <source>
        <strain evidence="1 2">DSM 18327</strain>
    </source>
</reference>
<accession>A0ABY0YC84</accession>